<evidence type="ECO:0000313" key="4">
    <source>
        <dbReference type="Proteomes" id="UP000054804"/>
    </source>
</evidence>
<dbReference type="EMBL" id="LOCL01000083">
    <property type="protein sequence ID" value="KUF13072.1"/>
    <property type="molecule type" value="Genomic_DNA"/>
</dbReference>
<accession>A0A0W7WR77</accession>
<dbReference type="Gene3D" id="1.10.10.10">
    <property type="entry name" value="Winged helix-like DNA-binding domain superfamily/Winged helix DNA-binding domain"/>
    <property type="match status" value="1"/>
</dbReference>
<dbReference type="Pfam" id="PF04545">
    <property type="entry name" value="Sigma70_r4"/>
    <property type="match status" value="1"/>
</dbReference>
<dbReference type="OrthoDB" id="4332887at2"/>
<protein>
    <submittedName>
        <fullName evidence="3">RNA polymerase subunit sigma-70</fullName>
    </submittedName>
</protein>
<organism evidence="3 4">
    <name type="scientific">Streptomyces silvensis</name>
    <dbReference type="NCBI Taxonomy" id="1765722"/>
    <lineage>
        <taxon>Bacteria</taxon>
        <taxon>Bacillati</taxon>
        <taxon>Actinomycetota</taxon>
        <taxon>Actinomycetes</taxon>
        <taxon>Kitasatosporales</taxon>
        <taxon>Streptomycetaceae</taxon>
        <taxon>Streptomyces</taxon>
    </lineage>
</organism>
<dbReference type="InterPro" id="IPR036388">
    <property type="entry name" value="WH-like_DNA-bd_sf"/>
</dbReference>
<dbReference type="Proteomes" id="UP000054804">
    <property type="component" value="Unassembled WGS sequence"/>
</dbReference>
<dbReference type="AlphaFoldDB" id="A0A0W7WR77"/>
<feature type="domain" description="RNA polymerase sigma-70 region 4" evidence="2">
    <location>
        <begin position="95"/>
        <end position="139"/>
    </location>
</feature>
<dbReference type="STRING" id="1765722.AT728_37705"/>
<feature type="region of interest" description="Disordered" evidence="1">
    <location>
        <begin position="143"/>
        <end position="168"/>
    </location>
</feature>
<reference evidence="3 4" key="1">
    <citation type="submission" date="2015-12" db="EMBL/GenBank/DDBJ databases">
        <title>Draft genome sequence of Streptomyces silvensis ATCC 53525, a producer of novel hormone antagonists.</title>
        <authorList>
            <person name="Johnston C.W."/>
            <person name="Li Y."/>
            <person name="Magarvey N.A."/>
        </authorList>
    </citation>
    <scope>NUCLEOTIDE SEQUENCE [LARGE SCALE GENOMIC DNA]</scope>
    <source>
        <strain evidence="3 4">ATCC 53525</strain>
    </source>
</reference>
<feature type="compositionally biased region" description="Pro residues" evidence="1">
    <location>
        <begin position="145"/>
        <end position="158"/>
    </location>
</feature>
<dbReference type="RefSeq" id="WP_058852760.1">
    <property type="nucleotide sequence ID" value="NZ_LOCL01000083.1"/>
</dbReference>
<dbReference type="InterPro" id="IPR007630">
    <property type="entry name" value="RNA_pol_sigma70_r4"/>
</dbReference>
<evidence type="ECO:0000259" key="2">
    <source>
        <dbReference type="Pfam" id="PF04545"/>
    </source>
</evidence>
<evidence type="ECO:0000313" key="3">
    <source>
        <dbReference type="EMBL" id="KUF13072.1"/>
    </source>
</evidence>
<keyword evidence="4" id="KW-1185">Reference proteome</keyword>
<evidence type="ECO:0000256" key="1">
    <source>
        <dbReference type="SAM" id="MobiDB-lite"/>
    </source>
</evidence>
<sequence length="168" mass="18134">MRERQAVQQARRAREFEAFVAGAAGRLLHAATLLTGERPGADPRARALLTGALATTYASWDRLRGEDPYDRTRTALVVRFARSAWRRPRAHEGPLARLSPQERLVLVLRLYEGVAEEQTAALLGLPVERVRALSARAVAAVLRPPRGPAPSPAQPPAAPTALGKAAPS</sequence>
<dbReference type="GO" id="GO:0006352">
    <property type="term" value="P:DNA-templated transcription initiation"/>
    <property type="evidence" value="ECO:0007669"/>
    <property type="project" value="InterPro"/>
</dbReference>
<proteinExistence type="predicted"/>
<dbReference type="GO" id="GO:0003700">
    <property type="term" value="F:DNA-binding transcription factor activity"/>
    <property type="evidence" value="ECO:0007669"/>
    <property type="project" value="InterPro"/>
</dbReference>
<comment type="caution">
    <text evidence="3">The sequence shown here is derived from an EMBL/GenBank/DDBJ whole genome shotgun (WGS) entry which is preliminary data.</text>
</comment>
<dbReference type="SUPFAM" id="SSF88659">
    <property type="entry name" value="Sigma3 and sigma4 domains of RNA polymerase sigma factors"/>
    <property type="match status" value="1"/>
</dbReference>
<dbReference type="InterPro" id="IPR013324">
    <property type="entry name" value="RNA_pol_sigma_r3/r4-like"/>
</dbReference>
<name>A0A0W7WR77_9ACTN</name>
<gene>
    <name evidence="3" type="ORF">AT728_37705</name>
</gene>